<accession>A0A844BDA5</accession>
<keyword evidence="3" id="KW-1185">Reference proteome</keyword>
<evidence type="ECO:0000313" key="2">
    <source>
        <dbReference type="EMBL" id="MRD48481.1"/>
    </source>
</evidence>
<dbReference type="Pfam" id="PF26363">
    <property type="entry name" value="Phospholipase-like"/>
    <property type="match status" value="1"/>
</dbReference>
<dbReference type="InterPro" id="IPR029058">
    <property type="entry name" value="AB_hydrolase_fold"/>
</dbReference>
<name>A0A844BDA5_9BURK</name>
<evidence type="ECO:0000256" key="1">
    <source>
        <dbReference type="SAM" id="MobiDB-lite"/>
    </source>
</evidence>
<evidence type="ECO:0000313" key="3">
    <source>
        <dbReference type="Proteomes" id="UP000487350"/>
    </source>
</evidence>
<dbReference type="Gene3D" id="3.40.50.1820">
    <property type="entry name" value="alpha/beta hydrolase"/>
    <property type="match status" value="1"/>
</dbReference>
<protein>
    <recommendedName>
        <fullName evidence="4">Lipase (Class 3)</fullName>
    </recommendedName>
</protein>
<sequence>MSLLSRIAGAARRERIQQTSSEESAPLLKPGQGKAPPAEAHTMSGMLAADADIVQLRDDIAAGITTLIAAVQKRDDDQMLAAQQDLNAALQGLFEFGLAVDEELALIVAEKLDELPGGELAELDELLAELEWDGDMPSGFQVLTQGVKSALEQQAMTEAAKDPAEFAHWKREHRDIGVQLNWLAKPMSGSTTLGRAAATLPSLMERDDGTLRSALKPDGTAPQRLVHDFEQHVALLLRDWSNARLVCLKYNLDHLPAPLDARSAGCVNIIARQLAAILDKRGVNEPFPEPMILQLANNAIDPDVLAGWLSEGRVDAQHVESVFARWSTHSLEQVAALEARDPHKYGELAGYANAVLHERKHDGFVPAAPMLAHASASRFFRVDSRMSVALEQAADTSRKFVARYTTWGSRLSLGSVLNTTLRYLTLSEPARRFGNWVQRGHDSGARYAAGAVIKGLASVTGGASAIVASTVTVAETIVSNVVNISARAIGGLTLALAGAGAKLVGLLSPSADRAGDKIVGTAKGLVNGISLVAPKGRQVAIPPQLVGRAAKLALLARITGSTTAAVSEMDLPHGFTRAHLGIIPREILSVEGGGSGTVTKLRFDEKRGVLTGDRWSGLKVGVYVEEDEQGNGIAFHLSFVGTQAGRPATLKSDAAQSFFGFEDSAFQEADALVKAFVQRYGADRVKLQGHSLGGGLAQWAGIRNSGGDYPVQVTCFNAAGLHIAMRNRLGDALIARSDVEHFNTAKDVLSQRVEGARSPFLGAQVGRRYVIPDSKGHSLRHHVDGLEQLAA</sequence>
<comment type="caution">
    <text evidence="2">The sequence shown here is derived from an EMBL/GenBank/DDBJ whole genome shotgun (WGS) entry which is preliminary data.</text>
</comment>
<dbReference type="EMBL" id="WJBU01000013">
    <property type="protein sequence ID" value="MRD48481.1"/>
    <property type="molecule type" value="Genomic_DNA"/>
</dbReference>
<organism evidence="2 3">
    <name type="scientific">Caenimonas koreensis DSM 17982</name>
    <dbReference type="NCBI Taxonomy" id="1121255"/>
    <lineage>
        <taxon>Bacteria</taxon>
        <taxon>Pseudomonadati</taxon>
        <taxon>Pseudomonadota</taxon>
        <taxon>Betaproteobacteria</taxon>
        <taxon>Burkholderiales</taxon>
        <taxon>Comamonadaceae</taxon>
        <taxon>Caenimonas</taxon>
    </lineage>
</organism>
<dbReference type="RefSeq" id="WP_153585802.1">
    <property type="nucleotide sequence ID" value="NZ_WJBU01000013.1"/>
</dbReference>
<reference evidence="2 3" key="1">
    <citation type="submission" date="2019-11" db="EMBL/GenBank/DDBJ databases">
        <title>Caenimonas koreensis gen. nov., sp. nov., isolated from activated sludge.</title>
        <authorList>
            <person name="Seung H.R."/>
        </authorList>
    </citation>
    <scope>NUCLEOTIDE SEQUENCE [LARGE SCALE GENOMIC DNA]</scope>
    <source>
        <strain evidence="2 3">EMB320</strain>
    </source>
</reference>
<dbReference type="Proteomes" id="UP000487350">
    <property type="component" value="Unassembled WGS sequence"/>
</dbReference>
<proteinExistence type="predicted"/>
<evidence type="ECO:0008006" key="4">
    <source>
        <dbReference type="Google" id="ProtNLM"/>
    </source>
</evidence>
<feature type="region of interest" description="Disordered" evidence="1">
    <location>
        <begin position="10"/>
        <end position="39"/>
    </location>
</feature>
<gene>
    <name evidence="2" type="ORF">GHT07_14430</name>
</gene>
<dbReference type="AlphaFoldDB" id="A0A844BDA5"/>
<dbReference type="OrthoDB" id="7296416at2"/>
<dbReference type="SUPFAM" id="SSF53474">
    <property type="entry name" value="alpha/beta-Hydrolases"/>
    <property type="match status" value="1"/>
</dbReference>